<dbReference type="FunFam" id="1.20.58.1120:FF:000002">
    <property type="entry name" value="Dynein heavy chain 9, axonemal"/>
    <property type="match status" value="1"/>
</dbReference>
<sequence>MRKCIRAHLSEAVAVYEERPRELWILDYPAQVALTGSQIWWNNDMELVFRRLEEGYESALKDYNKKQVIQLNTLIEMLLGELSPGDRQKIMTVCTIDVHARDIVSSLVAQKVTNSQAFHWLSQLRHRWNEKLQECTINICDAQFLYSYEYVGNTSRLVITPLTDRVRLLPRPPHQTIPTLG</sequence>
<protein>
    <recommendedName>
        <fullName evidence="3">Dynein heavy chain linker domain-containing protein</fullName>
    </recommendedName>
</protein>
<dbReference type="AlphaFoldDB" id="A0A3Q2E606"/>
<dbReference type="OMA" id="ECTINIC"/>
<reference evidence="1" key="2">
    <citation type="submission" date="2025-09" db="UniProtKB">
        <authorList>
            <consortium name="Ensembl"/>
        </authorList>
    </citation>
    <scope>IDENTIFICATION</scope>
</reference>
<proteinExistence type="predicted"/>
<dbReference type="GO" id="GO:0045505">
    <property type="term" value="F:dynein intermediate chain binding"/>
    <property type="evidence" value="ECO:0007669"/>
    <property type="project" value="InterPro"/>
</dbReference>
<dbReference type="Proteomes" id="UP000265020">
    <property type="component" value="Unassembled WGS sequence"/>
</dbReference>
<accession>A0A3Q2E606</accession>
<dbReference type="PANTHER" id="PTHR45703:SF8">
    <property type="entry name" value="DYNEINS HEAVY CHAIN"/>
    <property type="match status" value="1"/>
</dbReference>
<evidence type="ECO:0000313" key="1">
    <source>
        <dbReference type="Ensembl" id="ENSCVAP00000026849.1"/>
    </source>
</evidence>
<dbReference type="GO" id="GO:0007018">
    <property type="term" value="P:microtubule-based movement"/>
    <property type="evidence" value="ECO:0007669"/>
    <property type="project" value="InterPro"/>
</dbReference>
<dbReference type="PANTHER" id="PTHR45703">
    <property type="entry name" value="DYNEIN HEAVY CHAIN"/>
    <property type="match status" value="1"/>
</dbReference>
<evidence type="ECO:0000313" key="2">
    <source>
        <dbReference type="Proteomes" id="UP000265020"/>
    </source>
</evidence>
<dbReference type="GO" id="GO:0030286">
    <property type="term" value="C:dynein complex"/>
    <property type="evidence" value="ECO:0007669"/>
    <property type="project" value="InterPro"/>
</dbReference>
<dbReference type="InterPro" id="IPR026983">
    <property type="entry name" value="DHC"/>
</dbReference>
<reference evidence="1" key="1">
    <citation type="submission" date="2025-08" db="UniProtKB">
        <authorList>
            <consortium name="Ensembl"/>
        </authorList>
    </citation>
    <scope>IDENTIFICATION</scope>
</reference>
<organism evidence="1 2">
    <name type="scientific">Cyprinodon variegatus</name>
    <name type="common">Sheepshead minnow</name>
    <dbReference type="NCBI Taxonomy" id="28743"/>
    <lineage>
        <taxon>Eukaryota</taxon>
        <taxon>Metazoa</taxon>
        <taxon>Chordata</taxon>
        <taxon>Craniata</taxon>
        <taxon>Vertebrata</taxon>
        <taxon>Euteleostomi</taxon>
        <taxon>Actinopterygii</taxon>
        <taxon>Neopterygii</taxon>
        <taxon>Teleostei</taxon>
        <taxon>Neoteleostei</taxon>
        <taxon>Acanthomorphata</taxon>
        <taxon>Ovalentaria</taxon>
        <taxon>Atherinomorphae</taxon>
        <taxon>Cyprinodontiformes</taxon>
        <taxon>Cyprinodontidae</taxon>
        <taxon>Cyprinodon</taxon>
    </lineage>
</organism>
<dbReference type="GO" id="GO:0051959">
    <property type="term" value="F:dynein light intermediate chain binding"/>
    <property type="evidence" value="ECO:0007669"/>
    <property type="project" value="InterPro"/>
</dbReference>
<name>A0A3Q2E606_CYPVA</name>
<dbReference type="GeneTree" id="ENSGT00940000154076"/>
<evidence type="ECO:0008006" key="3">
    <source>
        <dbReference type="Google" id="ProtNLM"/>
    </source>
</evidence>
<dbReference type="Gene3D" id="1.20.58.1120">
    <property type="match status" value="1"/>
</dbReference>
<dbReference type="Ensembl" id="ENSCVAT00000017282.1">
    <property type="protein sequence ID" value="ENSCVAP00000026849.1"/>
    <property type="gene ID" value="ENSCVAG00000012710.1"/>
</dbReference>
<keyword evidence="2" id="KW-1185">Reference proteome</keyword>
<dbReference type="STRING" id="28743.ENSCVAP00000026849"/>